<dbReference type="Proteomes" id="UP001054837">
    <property type="component" value="Unassembled WGS sequence"/>
</dbReference>
<protein>
    <submittedName>
        <fullName evidence="1">Uncharacterized protein</fullName>
    </submittedName>
</protein>
<evidence type="ECO:0000313" key="2">
    <source>
        <dbReference type="Proteomes" id="UP001054837"/>
    </source>
</evidence>
<keyword evidence="2" id="KW-1185">Reference proteome</keyword>
<dbReference type="EMBL" id="BPLQ01007986">
    <property type="protein sequence ID" value="GIY33830.1"/>
    <property type="molecule type" value="Genomic_DNA"/>
</dbReference>
<sequence length="98" mass="10830">MHSALENRDLIIIQLSPDSSQKLLSSILAELLTALPGAMKLYDNSSEIRYPLQCKFPIDIENGFASETSEGSFLKVNNRISYANCAVKILKLNVKGET</sequence>
<gene>
    <name evidence="1" type="ORF">CDAR_587701</name>
</gene>
<dbReference type="AlphaFoldDB" id="A0AAV4SMY5"/>
<evidence type="ECO:0000313" key="1">
    <source>
        <dbReference type="EMBL" id="GIY33830.1"/>
    </source>
</evidence>
<name>A0AAV4SMY5_9ARAC</name>
<proteinExistence type="predicted"/>
<organism evidence="1 2">
    <name type="scientific">Caerostris darwini</name>
    <dbReference type="NCBI Taxonomy" id="1538125"/>
    <lineage>
        <taxon>Eukaryota</taxon>
        <taxon>Metazoa</taxon>
        <taxon>Ecdysozoa</taxon>
        <taxon>Arthropoda</taxon>
        <taxon>Chelicerata</taxon>
        <taxon>Arachnida</taxon>
        <taxon>Araneae</taxon>
        <taxon>Araneomorphae</taxon>
        <taxon>Entelegynae</taxon>
        <taxon>Araneoidea</taxon>
        <taxon>Araneidae</taxon>
        <taxon>Caerostris</taxon>
    </lineage>
</organism>
<accession>A0AAV4SMY5</accession>
<comment type="caution">
    <text evidence="1">The sequence shown here is derived from an EMBL/GenBank/DDBJ whole genome shotgun (WGS) entry which is preliminary data.</text>
</comment>
<reference evidence="1 2" key="1">
    <citation type="submission" date="2021-06" db="EMBL/GenBank/DDBJ databases">
        <title>Caerostris darwini draft genome.</title>
        <authorList>
            <person name="Kono N."/>
            <person name="Arakawa K."/>
        </authorList>
    </citation>
    <scope>NUCLEOTIDE SEQUENCE [LARGE SCALE GENOMIC DNA]</scope>
</reference>